<dbReference type="EMBL" id="CP003587">
    <property type="protein sequence ID" value="AGY56321.1"/>
    <property type="molecule type" value="Genomic_DNA"/>
</dbReference>
<dbReference type="Proteomes" id="UP000017396">
    <property type="component" value="Chromosome"/>
</dbReference>
<gene>
    <name evidence="1" type="ORF">GKIL_0074</name>
</gene>
<name>U5QBV8_GLOK1</name>
<dbReference type="OrthoDB" id="541296at2"/>
<dbReference type="Pfam" id="PF11211">
    <property type="entry name" value="DUF2997"/>
    <property type="match status" value="1"/>
</dbReference>
<dbReference type="RefSeq" id="WP_023171308.1">
    <property type="nucleotide sequence ID" value="NC_022600.1"/>
</dbReference>
<sequence>MEQIEFIIHPDGRVEERVEGVTGNSCSELTRSIEQALGHTCHTQLTAEYYQQAQVSQSLWNTFEPH</sequence>
<dbReference type="KEGG" id="glj:GKIL_0074"/>
<evidence type="ECO:0000313" key="2">
    <source>
        <dbReference type="Proteomes" id="UP000017396"/>
    </source>
</evidence>
<keyword evidence="2" id="KW-1185">Reference proteome</keyword>
<evidence type="ECO:0000313" key="1">
    <source>
        <dbReference type="EMBL" id="AGY56321.1"/>
    </source>
</evidence>
<dbReference type="HOGENOM" id="CLU_180396_0_0_3"/>
<organism evidence="1 2">
    <name type="scientific">Gloeobacter kilaueensis (strain ATCC BAA-2537 / CCAP 1431/1 / ULC 316 / JS1)</name>
    <dbReference type="NCBI Taxonomy" id="1183438"/>
    <lineage>
        <taxon>Bacteria</taxon>
        <taxon>Bacillati</taxon>
        <taxon>Cyanobacteriota</taxon>
        <taxon>Cyanophyceae</taxon>
        <taxon>Gloeobacterales</taxon>
        <taxon>Gloeobacteraceae</taxon>
        <taxon>Gloeobacter</taxon>
    </lineage>
</organism>
<dbReference type="InterPro" id="IPR021375">
    <property type="entry name" value="DUF2997"/>
</dbReference>
<protein>
    <recommendedName>
        <fullName evidence="3">DUF2997 domain-containing protein</fullName>
    </recommendedName>
</protein>
<dbReference type="AlphaFoldDB" id="U5QBV8"/>
<dbReference type="PATRIC" id="fig|1183438.3.peg.75"/>
<reference evidence="1 2" key="1">
    <citation type="journal article" date="2013" name="PLoS ONE">
        <title>Cultivation and Complete Genome Sequencing of Gloeobacter kilaueensis sp. nov., from a Lava Cave in Kilauea Caldera, Hawai'i.</title>
        <authorList>
            <person name="Saw J.H."/>
            <person name="Schatz M."/>
            <person name="Brown M.V."/>
            <person name="Kunkel D.D."/>
            <person name="Foster J.S."/>
            <person name="Shick H."/>
            <person name="Christensen S."/>
            <person name="Hou S."/>
            <person name="Wan X."/>
            <person name="Donachie S.P."/>
        </authorList>
    </citation>
    <scope>NUCLEOTIDE SEQUENCE [LARGE SCALE GENOMIC DNA]</scope>
    <source>
        <strain evidence="2">JS</strain>
    </source>
</reference>
<dbReference type="STRING" id="1183438.GKIL_0074"/>
<evidence type="ECO:0008006" key="3">
    <source>
        <dbReference type="Google" id="ProtNLM"/>
    </source>
</evidence>
<proteinExistence type="predicted"/>
<dbReference type="eggNOG" id="ENOG5032Z0M">
    <property type="taxonomic scope" value="Bacteria"/>
</dbReference>
<accession>U5QBV8</accession>